<keyword evidence="1" id="KW-1133">Transmembrane helix</keyword>
<evidence type="ECO:0000313" key="4">
    <source>
        <dbReference type="Proteomes" id="UP001595886"/>
    </source>
</evidence>
<feature type="transmembrane region" description="Helical" evidence="1">
    <location>
        <begin position="65"/>
        <end position="83"/>
    </location>
</feature>
<dbReference type="EC" id="2.7.13.3" evidence="3"/>
<keyword evidence="3" id="KW-0418">Kinase</keyword>
<dbReference type="RefSeq" id="WP_380018986.1">
    <property type="nucleotide sequence ID" value="NZ_JBHSHD010000003.1"/>
</dbReference>
<evidence type="ECO:0000259" key="2">
    <source>
        <dbReference type="Pfam" id="PF06580"/>
    </source>
</evidence>
<comment type="caution">
    <text evidence="3">The sequence shown here is derived from an EMBL/GenBank/DDBJ whole genome shotgun (WGS) entry which is preliminary data.</text>
</comment>
<keyword evidence="4" id="KW-1185">Reference proteome</keyword>
<dbReference type="SUPFAM" id="SSF55874">
    <property type="entry name" value="ATPase domain of HSP90 chaperone/DNA topoisomerase II/histidine kinase"/>
    <property type="match status" value="1"/>
</dbReference>
<evidence type="ECO:0000313" key="3">
    <source>
        <dbReference type="EMBL" id="MFC4819232.1"/>
    </source>
</evidence>
<feature type="transmembrane region" description="Helical" evidence="1">
    <location>
        <begin position="139"/>
        <end position="157"/>
    </location>
</feature>
<dbReference type="PANTHER" id="PTHR34220">
    <property type="entry name" value="SENSOR HISTIDINE KINASE YPDA"/>
    <property type="match status" value="1"/>
</dbReference>
<proteinExistence type="predicted"/>
<organism evidence="3 4">
    <name type="scientific">Dokdonella ginsengisoli</name>
    <dbReference type="NCBI Taxonomy" id="363846"/>
    <lineage>
        <taxon>Bacteria</taxon>
        <taxon>Pseudomonadati</taxon>
        <taxon>Pseudomonadota</taxon>
        <taxon>Gammaproteobacteria</taxon>
        <taxon>Lysobacterales</taxon>
        <taxon>Rhodanobacteraceae</taxon>
        <taxon>Dokdonella</taxon>
    </lineage>
</organism>
<protein>
    <submittedName>
        <fullName evidence="3">Sensor histidine kinase</fullName>
        <ecNumber evidence="3">2.7.13.3</ecNumber>
    </submittedName>
</protein>
<keyword evidence="1" id="KW-0472">Membrane</keyword>
<feature type="domain" description="Signal transduction histidine kinase internal region" evidence="2">
    <location>
        <begin position="181"/>
        <end position="259"/>
    </location>
</feature>
<evidence type="ECO:0000256" key="1">
    <source>
        <dbReference type="SAM" id="Phobius"/>
    </source>
</evidence>
<dbReference type="EMBL" id="JBHSHD010000003">
    <property type="protein sequence ID" value="MFC4819232.1"/>
    <property type="molecule type" value="Genomic_DNA"/>
</dbReference>
<dbReference type="Proteomes" id="UP001595886">
    <property type="component" value="Unassembled WGS sequence"/>
</dbReference>
<reference evidence="4" key="1">
    <citation type="journal article" date="2019" name="Int. J. Syst. Evol. Microbiol.">
        <title>The Global Catalogue of Microorganisms (GCM) 10K type strain sequencing project: providing services to taxonomists for standard genome sequencing and annotation.</title>
        <authorList>
            <consortium name="The Broad Institute Genomics Platform"/>
            <consortium name="The Broad Institute Genome Sequencing Center for Infectious Disease"/>
            <person name="Wu L."/>
            <person name="Ma J."/>
        </authorList>
    </citation>
    <scope>NUCLEOTIDE SEQUENCE [LARGE SCALE GENOMIC DNA]</scope>
    <source>
        <strain evidence="4">CCUG 30340</strain>
    </source>
</reference>
<keyword evidence="1" id="KW-0812">Transmembrane</keyword>
<dbReference type="GO" id="GO:0004673">
    <property type="term" value="F:protein histidine kinase activity"/>
    <property type="evidence" value="ECO:0007669"/>
    <property type="project" value="UniProtKB-EC"/>
</dbReference>
<sequence>MENPPPLRTEPDPSPLLDRVLLRGPRHLVLWALIVALFAAQWYLHDWLFSGGHPWPAIEYVRWSFLRWFAWVPLAPLVFRLAERFPIDSPLRLRFLGLHLAASVAVTAFSVAAGALLSHWLLPDQPSFGDQLRHFAGKYALIDFLVYWVLVSIRQTVHFYREKNRRELESSRLATELAQSRLQVLKMQLQPHFLFNTLHTIGTLIDEDPAAAEEMLLRLSELLRAFLEDYRGQEIPLGHELELVDLYLGIQRTRFKDRLTTRIHAAPDTLDCAVPSLILQPLVENAIQYGIGRNVGEDCIEIDSRLEGDQLCLEVRNRNSALERISTGTYRRGIGLSNSRLRLRELYGDAAQIQLVAAAPHGVVCRVRLPARRLDLDDLARPGEETA</sequence>
<feature type="transmembrane region" description="Helical" evidence="1">
    <location>
        <begin position="28"/>
        <end position="45"/>
    </location>
</feature>
<gene>
    <name evidence="3" type="ORF">ACFO6Q_02790</name>
</gene>
<dbReference type="InterPro" id="IPR050640">
    <property type="entry name" value="Bact_2-comp_sensor_kinase"/>
</dbReference>
<dbReference type="InterPro" id="IPR010559">
    <property type="entry name" value="Sig_transdc_His_kin_internal"/>
</dbReference>
<accession>A0ABV9QR12</accession>
<dbReference type="InterPro" id="IPR036890">
    <property type="entry name" value="HATPase_C_sf"/>
</dbReference>
<name>A0ABV9QR12_9GAMM</name>
<dbReference type="Pfam" id="PF06580">
    <property type="entry name" value="His_kinase"/>
    <property type="match status" value="1"/>
</dbReference>
<dbReference type="Gene3D" id="3.30.565.10">
    <property type="entry name" value="Histidine kinase-like ATPase, C-terminal domain"/>
    <property type="match status" value="1"/>
</dbReference>
<dbReference type="PANTHER" id="PTHR34220:SF9">
    <property type="entry name" value="SIGNAL TRANSDUCTION HISTIDINE KINASE INTERNAL REGION DOMAIN-CONTAINING PROTEIN"/>
    <property type="match status" value="1"/>
</dbReference>
<feature type="transmembrane region" description="Helical" evidence="1">
    <location>
        <begin position="95"/>
        <end position="119"/>
    </location>
</feature>
<keyword evidence="3" id="KW-0808">Transferase</keyword>